<dbReference type="EMBL" id="SGXF01000001">
    <property type="protein sequence ID" value="RZT02949.1"/>
    <property type="molecule type" value="Genomic_DNA"/>
</dbReference>
<evidence type="ECO:0000313" key="3">
    <source>
        <dbReference type="Proteomes" id="UP000292927"/>
    </source>
</evidence>
<evidence type="ECO:0000259" key="1">
    <source>
        <dbReference type="Pfam" id="PF04071"/>
    </source>
</evidence>
<dbReference type="AlphaFoldDB" id="A0A4Q7PPK4"/>
<name>A0A4Q7PPK4_9FIRM</name>
<dbReference type="OrthoDB" id="9799337at2"/>
<keyword evidence="3" id="KW-1185">Reference proteome</keyword>
<gene>
    <name evidence="2" type="ORF">EV209_1081</name>
</gene>
<sequence>MQNSYSYYCNMACQYFPCHKGLEGEDFNCLFCYCPLYALGDSCGGDFSYLKNGIKDCSACLFPHRPENYEEIVRRFGEIAALAKKRE</sequence>
<evidence type="ECO:0000313" key="2">
    <source>
        <dbReference type="EMBL" id="RZT02949.1"/>
    </source>
</evidence>
<feature type="domain" description="Cysteine-rich small" evidence="1">
    <location>
        <begin position="6"/>
        <end position="85"/>
    </location>
</feature>
<accession>A0A4Q7PPK4</accession>
<dbReference type="Pfam" id="PF04071">
    <property type="entry name" value="zf-like"/>
    <property type="match status" value="1"/>
</dbReference>
<dbReference type="Proteomes" id="UP000292927">
    <property type="component" value="Unassembled WGS sequence"/>
</dbReference>
<comment type="caution">
    <text evidence="2">The sequence shown here is derived from an EMBL/GenBank/DDBJ whole genome shotgun (WGS) entry which is preliminary data.</text>
</comment>
<protein>
    <submittedName>
        <fullName evidence="2">Cysteine-rich small protein</fullName>
    </submittedName>
</protein>
<reference evidence="2 3" key="1">
    <citation type="submission" date="2019-02" db="EMBL/GenBank/DDBJ databases">
        <title>Genomic Encyclopedia of Type Strains, Phase IV (KMG-IV): sequencing the most valuable type-strain genomes for metagenomic binning, comparative biology and taxonomic classification.</title>
        <authorList>
            <person name="Goeker M."/>
        </authorList>
    </citation>
    <scope>NUCLEOTIDE SEQUENCE [LARGE SCALE GENOMIC DNA]</scope>
    <source>
        <strain evidence="2 3">DSM 29486</strain>
    </source>
</reference>
<proteinExistence type="predicted"/>
<organism evidence="2 3">
    <name type="scientific">Cuneatibacter caecimuris</name>
    <dbReference type="NCBI Taxonomy" id="1796618"/>
    <lineage>
        <taxon>Bacteria</taxon>
        <taxon>Bacillati</taxon>
        <taxon>Bacillota</taxon>
        <taxon>Clostridia</taxon>
        <taxon>Lachnospirales</taxon>
        <taxon>Lachnospiraceae</taxon>
        <taxon>Cuneatibacter</taxon>
    </lineage>
</organism>
<dbReference type="RefSeq" id="WP_130433752.1">
    <property type="nucleotide sequence ID" value="NZ_SGXF01000001.1"/>
</dbReference>
<dbReference type="InterPro" id="IPR007212">
    <property type="entry name" value="Zf-like"/>
</dbReference>